<dbReference type="GO" id="GO:0009252">
    <property type="term" value="P:peptidoglycan biosynthetic process"/>
    <property type="evidence" value="ECO:0007669"/>
    <property type="project" value="UniProtKB-KW"/>
</dbReference>
<evidence type="ECO:0000313" key="8">
    <source>
        <dbReference type="EMBL" id="OGG05867.1"/>
    </source>
</evidence>
<sequence>MVREITQREAEKQNLLAHHITQSWQWGQFRLQTGVPKILRLGFFDGNNLKRVYQVFFHQAPYLNRLIAYLPRTESPPPDDLSVISEICKKNRAVFLKLEPEGKIDLSFGQPILPENSLLVDLNQPVDDLLASMHEKTRYNIRLAQKSGVVVTAKTDADSLTTFINLYDATQKRQGFFAKSGNYLKTLWNVLSPTKMVHLLMAEVEGEPVAAGMFFHFNETFSFPYGGWSATHREKMPNNLLHFEAMQYAKELGAQKYDFWSSYKNSPNPKDPWYGTYIFKKGFGGVEVHYPGAYDIVFDRPTYSLFNIANKIRFPLYKIKRLLHA</sequence>
<organism evidence="8 9">
    <name type="scientific">Candidatus Gottesmanbacteria bacterium RIFCSPHIGHO2_01_FULL_42_12</name>
    <dbReference type="NCBI Taxonomy" id="1798377"/>
    <lineage>
        <taxon>Bacteria</taxon>
        <taxon>Candidatus Gottesmaniibacteriota</taxon>
    </lineage>
</organism>
<name>A0A1F5Z110_9BACT</name>
<dbReference type="SUPFAM" id="SSF55729">
    <property type="entry name" value="Acyl-CoA N-acyltransferases (Nat)"/>
    <property type="match status" value="2"/>
</dbReference>
<keyword evidence="5" id="KW-0012">Acyltransferase</keyword>
<dbReference type="GO" id="GO:0008360">
    <property type="term" value="P:regulation of cell shape"/>
    <property type="evidence" value="ECO:0007669"/>
    <property type="project" value="UniProtKB-KW"/>
</dbReference>
<keyword evidence="3" id="KW-0133">Cell shape</keyword>
<evidence type="ECO:0000256" key="4">
    <source>
        <dbReference type="ARBA" id="ARBA00022984"/>
    </source>
</evidence>
<evidence type="ECO:0000313" key="9">
    <source>
        <dbReference type="Proteomes" id="UP000178681"/>
    </source>
</evidence>
<dbReference type="PANTHER" id="PTHR36174">
    <property type="entry name" value="LIPID II:GLYCINE GLYCYLTRANSFERASE"/>
    <property type="match status" value="1"/>
</dbReference>
<reference evidence="8 9" key="1">
    <citation type="journal article" date="2016" name="Nat. Commun.">
        <title>Thousands of microbial genomes shed light on interconnected biogeochemical processes in an aquifer system.</title>
        <authorList>
            <person name="Anantharaman K."/>
            <person name="Brown C.T."/>
            <person name="Hug L.A."/>
            <person name="Sharon I."/>
            <person name="Castelle C.J."/>
            <person name="Probst A.J."/>
            <person name="Thomas B.C."/>
            <person name="Singh A."/>
            <person name="Wilkins M.J."/>
            <person name="Karaoz U."/>
            <person name="Brodie E.L."/>
            <person name="Williams K.H."/>
            <person name="Hubbard S.S."/>
            <person name="Banfield J.F."/>
        </authorList>
    </citation>
    <scope>NUCLEOTIDE SEQUENCE [LARGE SCALE GENOMIC DNA]</scope>
</reference>
<dbReference type="PROSITE" id="PS51191">
    <property type="entry name" value="FEMABX"/>
    <property type="match status" value="1"/>
</dbReference>
<feature type="domain" description="BioF2-like acetyltransferase" evidence="7">
    <location>
        <begin position="133"/>
        <end position="259"/>
    </location>
</feature>
<evidence type="ECO:0000259" key="7">
    <source>
        <dbReference type="Pfam" id="PF13480"/>
    </source>
</evidence>
<keyword evidence="6" id="KW-0961">Cell wall biogenesis/degradation</keyword>
<accession>A0A1F5Z110</accession>
<evidence type="ECO:0000256" key="6">
    <source>
        <dbReference type="ARBA" id="ARBA00023316"/>
    </source>
</evidence>
<dbReference type="STRING" id="1798377.A2872_02605"/>
<dbReference type="PANTHER" id="PTHR36174:SF1">
    <property type="entry name" value="LIPID II:GLYCINE GLYCYLTRANSFERASE"/>
    <property type="match status" value="1"/>
</dbReference>
<dbReference type="InterPro" id="IPR050644">
    <property type="entry name" value="PG_Glycine_Bridge_Synth"/>
</dbReference>
<evidence type="ECO:0000256" key="2">
    <source>
        <dbReference type="ARBA" id="ARBA00022679"/>
    </source>
</evidence>
<protein>
    <recommendedName>
        <fullName evidence="7">BioF2-like acetyltransferase domain-containing protein</fullName>
    </recommendedName>
</protein>
<dbReference type="Pfam" id="PF13480">
    <property type="entry name" value="Acetyltransf_6"/>
    <property type="match status" value="1"/>
</dbReference>
<dbReference type="Gene3D" id="3.40.630.30">
    <property type="match status" value="1"/>
</dbReference>
<keyword evidence="2" id="KW-0808">Transferase</keyword>
<dbReference type="InterPro" id="IPR038740">
    <property type="entry name" value="BioF2-like_GNAT_dom"/>
</dbReference>
<evidence type="ECO:0000256" key="1">
    <source>
        <dbReference type="ARBA" id="ARBA00009943"/>
    </source>
</evidence>
<dbReference type="InterPro" id="IPR003447">
    <property type="entry name" value="FEMABX"/>
</dbReference>
<dbReference type="EMBL" id="MFJG01000026">
    <property type="protein sequence ID" value="OGG05867.1"/>
    <property type="molecule type" value="Genomic_DNA"/>
</dbReference>
<dbReference type="GO" id="GO:0071555">
    <property type="term" value="P:cell wall organization"/>
    <property type="evidence" value="ECO:0007669"/>
    <property type="project" value="UniProtKB-KW"/>
</dbReference>
<evidence type="ECO:0000256" key="3">
    <source>
        <dbReference type="ARBA" id="ARBA00022960"/>
    </source>
</evidence>
<comment type="caution">
    <text evidence="8">The sequence shown here is derived from an EMBL/GenBank/DDBJ whole genome shotgun (WGS) entry which is preliminary data.</text>
</comment>
<proteinExistence type="inferred from homology"/>
<keyword evidence="4" id="KW-0573">Peptidoglycan synthesis</keyword>
<comment type="similarity">
    <text evidence="1">Belongs to the FemABX family.</text>
</comment>
<dbReference type="Proteomes" id="UP000178681">
    <property type="component" value="Unassembled WGS sequence"/>
</dbReference>
<dbReference type="GO" id="GO:0016755">
    <property type="term" value="F:aminoacyltransferase activity"/>
    <property type="evidence" value="ECO:0007669"/>
    <property type="project" value="InterPro"/>
</dbReference>
<dbReference type="AlphaFoldDB" id="A0A1F5Z110"/>
<gene>
    <name evidence="8" type="ORF">A2872_02605</name>
</gene>
<evidence type="ECO:0000256" key="5">
    <source>
        <dbReference type="ARBA" id="ARBA00023315"/>
    </source>
</evidence>
<dbReference type="InterPro" id="IPR016181">
    <property type="entry name" value="Acyl_CoA_acyltransferase"/>
</dbReference>